<evidence type="ECO:0000256" key="7">
    <source>
        <dbReference type="SAM" id="Coils"/>
    </source>
</evidence>
<evidence type="ECO:0000259" key="9">
    <source>
        <dbReference type="Pfam" id="PF10516"/>
    </source>
</evidence>
<proteinExistence type="inferred from homology"/>
<dbReference type="SUPFAM" id="SSF48452">
    <property type="entry name" value="TPR-like"/>
    <property type="match status" value="1"/>
</dbReference>
<reference evidence="11 12" key="1">
    <citation type="journal article" date="2008" name="Nature">
        <title>The Trichoplax genome and the nature of placozoans.</title>
        <authorList>
            <person name="Srivastava M."/>
            <person name="Begovic E."/>
            <person name="Chapman J."/>
            <person name="Putnam N.H."/>
            <person name="Hellsten U."/>
            <person name="Kawashima T."/>
            <person name="Kuo A."/>
            <person name="Mitros T."/>
            <person name="Salamov A."/>
            <person name="Carpenter M.L."/>
            <person name="Signorovitch A.Y."/>
            <person name="Moreno M.A."/>
            <person name="Kamm K."/>
            <person name="Grimwood J."/>
            <person name="Schmutz J."/>
            <person name="Shapiro H."/>
            <person name="Grigoriev I.V."/>
            <person name="Buss L.W."/>
            <person name="Schierwater B."/>
            <person name="Dellaporta S.L."/>
            <person name="Rokhsar D.S."/>
        </authorList>
    </citation>
    <scope>NUCLEOTIDE SEQUENCE [LARGE SCALE GENOMIC DNA]</scope>
    <source>
        <strain evidence="11 12">Grell-BS-1999</strain>
    </source>
</reference>
<dbReference type="CTD" id="6755108"/>
<feature type="compositionally biased region" description="Polar residues" evidence="8">
    <location>
        <begin position="446"/>
        <end position="461"/>
    </location>
</feature>
<feature type="domain" description="Tetratricopeptide SHNi-TPR" evidence="9">
    <location>
        <begin position="307"/>
        <end position="342"/>
    </location>
</feature>
<dbReference type="Proteomes" id="UP000009022">
    <property type="component" value="Unassembled WGS sequence"/>
</dbReference>
<dbReference type="GO" id="GO:0042393">
    <property type="term" value="F:histone binding"/>
    <property type="evidence" value="ECO:0000318"/>
    <property type="project" value="GO_Central"/>
</dbReference>
<dbReference type="Gene3D" id="1.25.40.10">
    <property type="entry name" value="Tetratricopeptide repeat domain"/>
    <property type="match status" value="1"/>
</dbReference>
<protein>
    <recommendedName>
        <fullName evidence="13">Tetratricopeptide SHNi-TPR domain-containing protein</fullName>
    </recommendedName>
</protein>
<dbReference type="InterPro" id="IPR011990">
    <property type="entry name" value="TPR-like_helical_dom_sf"/>
</dbReference>
<dbReference type="InParanoid" id="B3S1D0"/>
<comment type="similarity">
    <text evidence="2">Belongs to the NASP family.</text>
</comment>
<keyword evidence="5" id="KW-0539">Nucleus</keyword>
<feature type="region of interest" description="Disordered" evidence="8">
    <location>
        <begin position="100"/>
        <end position="126"/>
    </location>
</feature>
<feature type="compositionally biased region" description="Basic and acidic residues" evidence="8">
    <location>
        <begin position="492"/>
        <end position="504"/>
    </location>
</feature>
<keyword evidence="12" id="KW-1185">Reference proteome</keyword>
<evidence type="ECO:0000256" key="4">
    <source>
        <dbReference type="ARBA" id="ARBA00022803"/>
    </source>
</evidence>
<dbReference type="EMBL" id="DS985247">
    <property type="protein sequence ID" value="EDV22985.1"/>
    <property type="molecule type" value="Genomic_DNA"/>
</dbReference>
<dbReference type="HOGENOM" id="CLU_010162_3_0_1"/>
<dbReference type="Pfam" id="PF10516">
    <property type="entry name" value="SHNi-TPR"/>
    <property type="match status" value="1"/>
</dbReference>
<dbReference type="GO" id="GO:0005654">
    <property type="term" value="C:nucleoplasm"/>
    <property type="evidence" value="ECO:0000318"/>
    <property type="project" value="GO_Central"/>
</dbReference>
<keyword evidence="4 6" id="KW-0802">TPR repeat</keyword>
<dbReference type="GeneID" id="6755108"/>
<dbReference type="KEGG" id="tad:TRIADDRAFT_64051"/>
<dbReference type="PhylomeDB" id="B3S1D0"/>
<evidence type="ECO:0000256" key="8">
    <source>
        <dbReference type="SAM" id="MobiDB-lite"/>
    </source>
</evidence>
<keyword evidence="3" id="KW-0677">Repeat</keyword>
<dbReference type="InterPro" id="IPR019544">
    <property type="entry name" value="Tetratricopeptide_SHNi-TPR_dom"/>
</dbReference>
<dbReference type="PROSITE" id="PS50005">
    <property type="entry name" value="TPR"/>
    <property type="match status" value="1"/>
</dbReference>
<evidence type="ECO:0008006" key="13">
    <source>
        <dbReference type="Google" id="ProtNLM"/>
    </source>
</evidence>
<feature type="domain" description="MADF" evidence="10">
    <location>
        <begin position="36"/>
        <end position="73"/>
    </location>
</feature>
<dbReference type="InterPro" id="IPR051730">
    <property type="entry name" value="NASP-like"/>
</dbReference>
<dbReference type="RefSeq" id="XP_002113895.1">
    <property type="nucleotide sequence ID" value="XM_002113859.1"/>
</dbReference>
<dbReference type="AlphaFoldDB" id="B3S1D0"/>
<evidence type="ECO:0000256" key="5">
    <source>
        <dbReference type="ARBA" id="ARBA00023242"/>
    </source>
</evidence>
<evidence type="ECO:0000313" key="12">
    <source>
        <dbReference type="Proteomes" id="UP000009022"/>
    </source>
</evidence>
<dbReference type="STRING" id="10228.B3S1D0"/>
<dbReference type="InterPro" id="IPR006578">
    <property type="entry name" value="MADF-dom"/>
</dbReference>
<dbReference type="Pfam" id="PF10545">
    <property type="entry name" value="MADF_DNA_bdg"/>
    <property type="match status" value="1"/>
</dbReference>
<dbReference type="OrthoDB" id="5587616at2759"/>
<feature type="compositionally biased region" description="Basic and acidic residues" evidence="8">
    <location>
        <begin position="469"/>
        <end position="482"/>
    </location>
</feature>
<feature type="region of interest" description="Disordered" evidence="8">
    <location>
        <begin position="444"/>
        <end position="504"/>
    </location>
</feature>
<dbReference type="OMA" id="IAECHYK"/>
<dbReference type="GO" id="GO:0006335">
    <property type="term" value="P:DNA replication-dependent chromatin assembly"/>
    <property type="evidence" value="ECO:0000318"/>
    <property type="project" value="GO_Central"/>
</dbReference>
<feature type="region of interest" description="Disordered" evidence="8">
    <location>
        <begin position="194"/>
        <end position="228"/>
    </location>
</feature>
<feature type="compositionally biased region" description="Low complexity" evidence="8">
    <location>
        <begin position="108"/>
        <end position="123"/>
    </location>
</feature>
<feature type="coiled-coil region" evidence="7">
    <location>
        <begin position="401"/>
        <end position="428"/>
    </location>
</feature>
<gene>
    <name evidence="11" type="ORF">TRIADDRAFT_64051</name>
</gene>
<dbReference type="eggNOG" id="KOG4563">
    <property type="taxonomic scope" value="Eukaryota"/>
</dbReference>
<dbReference type="GO" id="GO:0034080">
    <property type="term" value="P:CENP-A containing chromatin assembly"/>
    <property type="evidence" value="ECO:0000318"/>
    <property type="project" value="GO_Central"/>
</dbReference>
<dbReference type="PANTHER" id="PTHR15081:SF1">
    <property type="entry name" value="NUCLEAR AUTOANTIGENIC SPERM PROTEIN"/>
    <property type="match status" value="1"/>
</dbReference>
<evidence type="ECO:0000256" key="6">
    <source>
        <dbReference type="PROSITE-ProRule" id="PRU00339"/>
    </source>
</evidence>
<accession>B3S1D0</accession>
<evidence type="ECO:0000313" key="11">
    <source>
        <dbReference type="EMBL" id="EDV22985.1"/>
    </source>
</evidence>
<comment type="subcellular location">
    <subcellularLocation>
        <location evidence="1">Nucleus</location>
    </subcellularLocation>
</comment>
<feature type="repeat" description="TPR" evidence="6">
    <location>
        <begin position="307"/>
        <end position="340"/>
    </location>
</feature>
<evidence type="ECO:0000259" key="10">
    <source>
        <dbReference type="Pfam" id="PF10545"/>
    </source>
</evidence>
<dbReference type="PANTHER" id="PTHR15081">
    <property type="entry name" value="NUCLEAR AUTOANTIGENIC SPERM PROTEIN NASP -RELATED"/>
    <property type="match status" value="1"/>
</dbReference>
<sequence length="504" mass="55877">MDSDTWSSDQEVITRPSSPRWTVSKIKKLIAEVIVIVKVADHEVLWRVCHPRYRDRTAKADNWRKIGMELRRVGQRKLNAVLDTRTALIRHLIGEREAMSDPEILQPSSSGAADVPCSSSSSSDEPAELITRGKRHLYCEDFEVATTYFQEACEKLAAKYGQVADECGEAYFYYGRSLLELARQDASLFDPTNATGKAAAEDADDSEDSDGNNVSALPVATANLDPGWGSSSQDDCECCSGNNDTNAGDNIAKEQIPQAVDDDSGDEDQGKEDAGDTNVLQLAWEMLELSRIIYSRKDNKDSKLRSSEIYLELGQIGLESEQYDQAIIDFKSALSLQLQTLEHYNIALAYLYNRQYDEAVESFTGAVAVVKNRLANLAEVIENHGGTGKKPDELTKERREVEELQSIIPDINAKIEDAKEEKRQLIASSAASVKQLMESALGDNFGMQSSSSGNAQATSINHLVRRKRKDEDNNVDVKKAKLDVITQEASTESERESVQESKED</sequence>
<name>B3S1D0_TRIAD</name>
<evidence type="ECO:0000256" key="3">
    <source>
        <dbReference type="ARBA" id="ARBA00022737"/>
    </source>
</evidence>
<dbReference type="Pfam" id="PF13181">
    <property type="entry name" value="TPR_8"/>
    <property type="match status" value="1"/>
</dbReference>
<evidence type="ECO:0000256" key="2">
    <source>
        <dbReference type="ARBA" id="ARBA00008402"/>
    </source>
</evidence>
<dbReference type="InterPro" id="IPR019734">
    <property type="entry name" value="TPR_rpt"/>
</dbReference>
<feature type="compositionally biased region" description="Acidic residues" evidence="8">
    <location>
        <begin position="201"/>
        <end position="210"/>
    </location>
</feature>
<evidence type="ECO:0000256" key="1">
    <source>
        <dbReference type="ARBA" id="ARBA00004123"/>
    </source>
</evidence>
<organism evidence="11 12">
    <name type="scientific">Trichoplax adhaerens</name>
    <name type="common">Trichoplax reptans</name>
    <dbReference type="NCBI Taxonomy" id="10228"/>
    <lineage>
        <taxon>Eukaryota</taxon>
        <taxon>Metazoa</taxon>
        <taxon>Placozoa</taxon>
        <taxon>Uniplacotomia</taxon>
        <taxon>Trichoplacea</taxon>
        <taxon>Trichoplacidae</taxon>
        <taxon>Trichoplax</taxon>
    </lineage>
</organism>
<keyword evidence="7" id="KW-0175">Coiled coil</keyword>